<evidence type="ECO:0000313" key="3">
    <source>
        <dbReference type="Proteomes" id="UP000009011"/>
    </source>
</evidence>
<sequence length="690" mass="79647">MNLLRVDMTRSIFTERTYKINRLTNEKSPYLKQHSNNPVDWHPWCDEAFRIARREDKPVFLSIGYSTCHWCHVMAHESFEDEEVAELLNKNFISIKVDREERPDIDSIYMASCQLITGRGGWPLSIFLTPDGKPFYAGTYFPKYSYYGRIGFVDLLNRIIDLWNKDRNVLLRTSDEITAAINKHFESSAKEAFDDSVVDKAFETLKLNFDPEYGGFGSAPKFPSPHNLLFLLDRNNPQADEMVQKTLTEMRKGGIFDQLGFGFHRYSTDGKWFLPHFEKMIYDQASLIEAYAYAFAKTGDALYADTINEIYEFIKNEMTSHEGAFYSALDADSEGEEGKFYLWTSEEIRSVAGDDYEIAKEIFNFTDEGNHRNESNGNSTGKNILFLRKRPDKLYEKYGRSKYDSIRINLLEARKKRIPPMRDEKILTDWNAMVISSLANAGSIIENDDMVAWAERAYQCLMKHAFVNGELYHYPENNITGFLDDYAYLIKAALDLYRATLNEEYLFNALELNDLLSENFEDKSEGGYFFNKAGANTIRVKDAYDGAVPSGNSIQLSNLIELYFITGNNSYRLSAENSIKTFSSGLNKSSIGYTYFLRGIKKLYSKDTSLLLIAGKKTGREFLSRLRKNTDLYYLHVAEDNVERLIKRAPWIEIYKLDSEKTVYYLCRDFTCGIPTEKQEEILSALTTKK</sequence>
<dbReference type="Gene3D" id="1.50.10.10">
    <property type="match status" value="1"/>
</dbReference>
<dbReference type="eggNOG" id="COG1331">
    <property type="taxonomic scope" value="Bacteria"/>
</dbReference>
<dbReference type="Proteomes" id="UP000009011">
    <property type="component" value="Chromosome"/>
</dbReference>
<dbReference type="InterPro" id="IPR008928">
    <property type="entry name" value="6-hairpin_glycosidase_sf"/>
</dbReference>
<name>I6Z5D5_MELRP</name>
<reference evidence="2 3" key="1">
    <citation type="journal article" date="2013" name="PLoS ONE">
        <title>Genomic analysis of Melioribacter roseus, facultatively anaerobic organotrophic bacterium representing a novel deep lineage within Bacteriodetes/Chlorobi group.</title>
        <authorList>
            <person name="Kadnikov V.V."/>
            <person name="Mardanov A.V."/>
            <person name="Podosokorskaya O.A."/>
            <person name="Gavrilov S.N."/>
            <person name="Kublanov I.V."/>
            <person name="Beletsky A.V."/>
            <person name="Bonch-Osmolovskaya E.A."/>
            <person name="Ravin N.V."/>
        </authorList>
    </citation>
    <scope>NUCLEOTIDE SEQUENCE [LARGE SCALE GENOMIC DNA]</scope>
    <source>
        <strain evidence="3">JCM 17771 / P3M-2</strain>
    </source>
</reference>
<dbReference type="PIRSF" id="PIRSF006402">
    <property type="entry name" value="UCP006402_thioredoxin"/>
    <property type="match status" value="1"/>
</dbReference>
<feature type="domain" description="Spermatogenesis-associated protein 20-like TRX" evidence="1">
    <location>
        <begin position="21"/>
        <end position="181"/>
    </location>
</feature>
<dbReference type="Gene3D" id="3.40.30.10">
    <property type="entry name" value="Glutaredoxin"/>
    <property type="match status" value="1"/>
</dbReference>
<protein>
    <submittedName>
        <fullName evidence="2">Thioredoxin domain protein</fullName>
    </submittedName>
</protein>
<dbReference type="KEGG" id="mro:MROS_1131"/>
<dbReference type="SUPFAM" id="SSF52833">
    <property type="entry name" value="Thioredoxin-like"/>
    <property type="match status" value="1"/>
</dbReference>
<dbReference type="InterPro" id="IPR036249">
    <property type="entry name" value="Thioredoxin-like_sf"/>
</dbReference>
<dbReference type="InterPro" id="IPR004879">
    <property type="entry name" value="Ssp411-like_TRX"/>
</dbReference>
<dbReference type="PANTHER" id="PTHR42899:SF1">
    <property type="entry name" value="SPERMATOGENESIS-ASSOCIATED PROTEIN 20"/>
    <property type="match status" value="1"/>
</dbReference>
<evidence type="ECO:0000259" key="1">
    <source>
        <dbReference type="Pfam" id="PF03190"/>
    </source>
</evidence>
<dbReference type="Pfam" id="PF03190">
    <property type="entry name" value="Thioredox_DsbH"/>
    <property type="match status" value="1"/>
</dbReference>
<accession>I6Z5D5</accession>
<dbReference type="EMBL" id="CP003557">
    <property type="protein sequence ID" value="AFN74370.1"/>
    <property type="molecule type" value="Genomic_DNA"/>
</dbReference>
<dbReference type="InterPro" id="IPR024705">
    <property type="entry name" value="Ssp411"/>
</dbReference>
<evidence type="ECO:0000313" key="2">
    <source>
        <dbReference type="EMBL" id="AFN74370.1"/>
    </source>
</evidence>
<organism evidence="2 3">
    <name type="scientific">Melioribacter roseus (strain DSM 23840 / JCM 17771 / VKM B-2668 / P3M-2)</name>
    <dbReference type="NCBI Taxonomy" id="1191523"/>
    <lineage>
        <taxon>Bacteria</taxon>
        <taxon>Pseudomonadati</taxon>
        <taxon>Ignavibacteriota</taxon>
        <taxon>Ignavibacteria</taxon>
        <taxon>Ignavibacteriales</taxon>
        <taxon>Melioribacteraceae</taxon>
        <taxon>Melioribacter</taxon>
    </lineage>
</organism>
<dbReference type="STRING" id="1191523.MROS_1131"/>
<dbReference type="PANTHER" id="PTHR42899">
    <property type="entry name" value="SPERMATOGENESIS-ASSOCIATED PROTEIN 20"/>
    <property type="match status" value="1"/>
</dbReference>
<dbReference type="GO" id="GO:0005975">
    <property type="term" value="P:carbohydrate metabolic process"/>
    <property type="evidence" value="ECO:0007669"/>
    <property type="project" value="InterPro"/>
</dbReference>
<proteinExistence type="predicted"/>
<keyword evidence="3" id="KW-1185">Reference proteome</keyword>
<dbReference type="CDD" id="cd02955">
    <property type="entry name" value="SSP411"/>
    <property type="match status" value="1"/>
</dbReference>
<dbReference type="SUPFAM" id="SSF48208">
    <property type="entry name" value="Six-hairpin glycosidases"/>
    <property type="match status" value="1"/>
</dbReference>
<dbReference type="InterPro" id="IPR012341">
    <property type="entry name" value="6hp_glycosidase-like_sf"/>
</dbReference>
<gene>
    <name evidence="2" type="ordered locus">MROS_1131</name>
</gene>
<dbReference type="HOGENOM" id="CLU_014051_4_1_10"/>
<dbReference type="PATRIC" id="fig|1191523.3.peg.1196"/>
<dbReference type="AlphaFoldDB" id="I6Z5D5"/>